<feature type="transmembrane region" description="Helical" evidence="5">
    <location>
        <begin position="20"/>
        <end position="42"/>
    </location>
</feature>
<dbReference type="PANTHER" id="PTHR43471:SF3">
    <property type="entry name" value="ABC TRANSPORTER PERMEASE PROTEIN NATB"/>
    <property type="match status" value="1"/>
</dbReference>
<keyword evidence="2 5" id="KW-0812">Transmembrane</keyword>
<dbReference type="EMBL" id="WBJZ01000001">
    <property type="protein sequence ID" value="KAB1662636.1"/>
    <property type="molecule type" value="Genomic_DNA"/>
</dbReference>
<feature type="transmembrane region" description="Helical" evidence="5">
    <location>
        <begin position="247"/>
        <end position="267"/>
    </location>
</feature>
<dbReference type="AlphaFoldDB" id="A0A7J5C1W7"/>
<proteinExistence type="predicted"/>
<evidence type="ECO:0000313" key="7">
    <source>
        <dbReference type="EMBL" id="KAB1662636.1"/>
    </source>
</evidence>
<dbReference type="GO" id="GO:0140359">
    <property type="term" value="F:ABC-type transporter activity"/>
    <property type="evidence" value="ECO:0007669"/>
    <property type="project" value="InterPro"/>
</dbReference>
<reference evidence="7 8" key="1">
    <citation type="submission" date="2019-09" db="EMBL/GenBank/DDBJ databases">
        <title>Phylogeny of genus Pseudoclavibacter and closely related genus.</title>
        <authorList>
            <person name="Li Y."/>
        </authorList>
    </citation>
    <scope>NUCLEOTIDE SEQUENCE [LARGE SCALE GENOMIC DNA]</scope>
    <source>
        <strain evidence="7 8">DSM 23821</strain>
    </source>
</reference>
<evidence type="ECO:0000256" key="1">
    <source>
        <dbReference type="ARBA" id="ARBA00004141"/>
    </source>
</evidence>
<evidence type="ECO:0000256" key="2">
    <source>
        <dbReference type="ARBA" id="ARBA00022692"/>
    </source>
</evidence>
<evidence type="ECO:0000256" key="5">
    <source>
        <dbReference type="SAM" id="Phobius"/>
    </source>
</evidence>
<comment type="subcellular location">
    <subcellularLocation>
        <location evidence="1">Membrane</location>
        <topology evidence="1">Multi-pass membrane protein</topology>
    </subcellularLocation>
</comment>
<feature type="domain" description="ABC-2 type transporter transmembrane" evidence="6">
    <location>
        <begin position="19"/>
        <end position="354"/>
    </location>
</feature>
<keyword evidence="3 5" id="KW-1133">Transmembrane helix</keyword>
<dbReference type="OrthoDB" id="3268959at2"/>
<keyword evidence="8" id="KW-1185">Reference proteome</keyword>
<gene>
    <name evidence="7" type="ORF">F8O01_01150</name>
</gene>
<organism evidence="7 8">
    <name type="scientific">Pseudoclavibacter chungangensis</name>
    <dbReference type="NCBI Taxonomy" id="587635"/>
    <lineage>
        <taxon>Bacteria</taxon>
        <taxon>Bacillati</taxon>
        <taxon>Actinomycetota</taxon>
        <taxon>Actinomycetes</taxon>
        <taxon>Micrococcales</taxon>
        <taxon>Microbacteriaceae</taxon>
        <taxon>Pseudoclavibacter</taxon>
    </lineage>
</organism>
<keyword evidence="4 5" id="KW-0472">Membrane</keyword>
<dbReference type="Proteomes" id="UP000467240">
    <property type="component" value="Unassembled WGS sequence"/>
</dbReference>
<dbReference type="Pfam" id="PF12698">
    <property type="entry name" value="ABC2_membrane_3"/>
    <property type="match status" value="1"/>
</dbReference>
<protein>
    <submittedName>
        <fullName evidence="7">ABC transporter permease</fullName>
    </submittedName>
</protein>
<dbReference type="InterPro" id="IPR013525">
    <property type="entry name" value="ABC2_TM"/>
</dbReference>
<feature type="transmembrane region" description="Helical" evidence="5">
    <location>
        <begin position="336"/>
        <end position="357"/>
    </location>
</feature>
<dbReference type="PANTHER" id="PTHR43471">
    <property type="entry name" value="ABC TRANSPORTER PERMEASE"/>
    <property type="match status" value="1"/>
</dbReference>
<evidence type="ECO:0000259" key="6">
    <source>
        <dbReference type="Pfam" id="PF12698"/>
    </source>
</evidence>
<accession>A0A7J5C1W7</accession>
<evidence type="ECO:0000313" key="8">
    <source>
        <dbReference type="Proteomes" id="UP000467240"/>
    </source>
</evidence>
<feature type="transmembrane region" description="Helical" evidence="5">
    <location>
        <begin position="215"/>
        <end position="235"/>
    </location>
</feature>
<comment type="caution">
    <text evidence="7">The sequence shown here is derived from an EMBL/GenBank/DDBJ whole genome shotgun (WGS) entry which is preliminary data.</text>
</comment>
<name>A0A7J5C1W7_9MICO</name>
<dbReference type="GO" id="GO:0016020">
    <property type="term" value="C:membrane"/>
    <property type="evidence" value="ECO:0007669"/>
    <property type="project" value="UniProtKB-SubCell"/>
</dbReference>
<feature type="transmembrane region" description="Helical" evidence="5">
    <location>
        <begin position="156"/>
        <end position="181"/>
    </location>
</feature>
<evidence type="ECO:0000256" key="3">
    <source>
        <dbReference type="ARBA" id="ARBA00022989"/>
    </source>
</evidence>
<sequence>MTGIGLIARREILVALRSKAFLISYFIVLVFVAGGIVALSIIGGNQSDAAPPSVAATSETATAASDAGLDVVSTGTVEQAIDSVRDGTVESAVLPASALGQIQVYSNDGTPVTATSAGDGDALVVIGLDEPSDAVVSALTVVPDGYSLVQPTVAPWLGYLLSIAFGVMFMMSAITYCSTIAQSVVEEKQTRIVEILLATVTPRTIMAGKIIGNSALALGQVASIVVVALITLSLTGQGMLFGLMGPAFIWFGVLFIVGFVLLASLYAGVAATVSRQEDVAAATMPLMFVIMIPYMLAIFANDNPVVMSIMSYVPFSAPIAMPARVATGAAEWWEPFIALVVLVVSAVIGILVGARLYENSVLRTGKRVKLSEALKG</sequence>
<evidence type="ECO:0000256" key="4">
    <source>
        <dbReference type="ARBA" id="ARBA00023136"/>
    </source>
</evidence>
<feature type="transmembrane region" description="Helical" evidence="5">
    <location>
        <begin position="279"/>
        <end position="300"/>
    </location>
</feature>